<dbReference type="GO" id="GO:0019843">
    <property type="term" value="F:rRNA binding"/>
    <property type="evidence" value="ECO:0007669"/>
    <property type="project" value="UniProtKB-UniRule"/>
</dbReference>
<dbReference type="CDD" id="cd00472">
    <property type="entry name" value="Ribosomal_L24e_L24"/>
    <property type="match status" value="1"/>
</dbReference>
<comment type="function">
    <text evidence="10">Binds to the 23S rRNA.</text>
</comment>
<dbReference type="PANTHER" id="PTHR10792:SF1">
    <property type="entry name" value="RIBOSOMAL PROTEIN L24"/>
    <property type="match status" value="1"/>
</dbReference>
<evidence type="ECO:0000256" key="2">
    <source>
        <dbReference type="ARBA" id="ARBA00022723"/>
    </source>
</evidence>
<dbReference type="Pfam" id="PF01246">
    <property type="entry name" value="Ribosomal_L24e"/>
    <property type="match status" value="1"/>
</dbReference>
<dbReference type="SUPFAM" id="SSF57716">
    <property type="entry name" value="Glucocorticoid receptor-like (DNA-binding domain)"/>
    <property type="match status" value="1"/>
</dbReference>
<comment type="similarity">
    <text evidence="1 10">Belongs to the eukaryotic ribosomal protein eL24 family.</text>
</comment>
<evidence type="ECO:0000256" key="9">
    <source>
        <dbReference type="ARBA" id="ARBA00062681"/>
    </source>
</evidence>
<dbReference type="InterPro" id="IPR011017">
    <property type="entry name" value="TRASH_dom"/>
</dbReference>
<evidence type="ECO:0000256" key="10">
    <source>
        <dbReference type="HAMAP-Rule" id="MF_00773"/>
    </source>
</evidence>
<dbReference type="InterPro" id="IPR038630">
    <property type="entry name" value="L24e/L24_sf"/>
</dbReference>
<protein>
    <recommendedName>
        <fullName evidence="10">Large ribosomal subunit protein eL24</fullName>
    </recommendedName>
</protein>
<feature type="binding site" evidence="10">
    <location>
        <position position="37"/>
    </location>
    <ligand>
        <name>Zn(2+)</name>
        <dbReference type="ChEBI" id="CHEBI:29105"/>
    </ligand>
</feature>
<feature type="zinc finger region" description="C4-type" evidence="10">
    <location>
        <begin position="7"/>
        <end position="37"/>
    </location>
</feature>
<accession>A0A7C4NQU4</accession>
<name>A0A7C4NQU4_STAMA</name>
<dbReference type="InterPro" id="IPR000988">
    <property type="entry name" value="Ribosomal_eL24-rel_N"/>
</dbReference>
<dbReference type="AlphaFoldDB" id="A0A7C4NQU4"/>
<reference evidence="13" key="1">
    <citation type="journal article" date="2020" name="mSystems">
        <title>Genome- and Community-Level Interaction Insights into Carbon Utilization and Element Cycling Functions of Hydrothermarchaeota in Hydrothermal Sediment.</title>
        <authorList>
            <person name="Zhou Z."/>
            <person name="Liu Y."/>
            <person name="Xu W."/>
            <person name="Pan J."/>
            <person name="Luo Z.H."/>
            <person name="Li M."/>
        </authorList>
    </citation>
    <scope>NUCLEOTIDE SEQUENCE [LARGE SCALE GENOMIC DNA]</scope>
    <source>
        <strain evidence="12">SpSt-638</strain>
        <strain evidence="13">SpSt-648</strain>
    </source>
</reference>
<dbReference type="InterPro" id="IPR055345">
    <property type="entry name" value="Ribosomal_eL24-rel_arc"/>
</dbReference>
<evidence type="ECO:0000256" key="8">
    <source>
        <dbReference type="ARBA" id="ARBA00023274"/>
    </source>
</evidence>
<dbReference type="PROSITE" id="PS01073">
    <property type="entry name" value="RIBOSOMAL_L24E"/>
    <property type="match status" value="1"/>
</dbReference>
<evidence type="ECO:0000256" key="4">
    <source>
        <dbReference type="ARBA" id="ARBA00022771"/>
    </source>
</evidence>
<evidence type="ECO:0000256" key="5">
    <source>
        <dbReference type="ARBA" id="ARBA00022833"/>
    </source>
</evidence>
<evidence type="ECO:0000313" key="12">
    <source>
        <dbReference type="EMBL" id="HGQ59870.1"/>
    </source>
</evidence>
<proteinExistence type="inferred from homology"/>
<dbReference type="GO" id="GO:0008270">
    <property type="term" value="F:zinc ion binding"/>
    <property type="evidence" value="ECO:0007669"/>
    <property type="project" value="UniProtKB-UniRule"/>
</dbReference>
<keyword evidence="8 10" id="KW-0687">Ribonucleoprotein</keyword>
<sequence>MVRVVTCSFCGYKIEPGTGIMYVKNDGTILWFCSRKCYKNQVVYRRDPKKLKWTVKYRVSSSK</sequence>
<feature type="binding site" evidence="10">
    <location>
        <position position="10"/>
    </location>
    <ligand>
        <name>Zn(2+)</name>
        <dbReference type="ChEBI" id="CHEBI:29105"/>
    </ligand>
</feature>
<feature type="binding site" evidence="10">
    <location>
        <position position="7"/>
    </location>
    <ligand>
        <name>Zn(2+)</name>
        <dbReference type="ChEBI" id="CHEBI:29105"/>
    </ligand>
</feature>
<dbReference type="GO" id="GO:1990904">
    <property type="term" value="C:ribonucleoprotein complex"/>
    <property type="evidence" value="ECO:0007669"/>
    <property type="project" value="UniProtKB-KW"/>
</dbReference>
<evidence type="ECO:0000256" key="6">
    <source>
        <dbReference type="ARBA" id="ARBA00022884"/>
    </source>
</evidence>
<dbReference type="Gene3D" id="2.30.170.20">
    <property type="entry name" value="Ribosomal protein L24e"/>
    <property type="match status" value="1"/>
</dbReference>
<dbReference type="PANTHER" id="PTHR10792">
    <property type="entry name" value="60S RIBOSOMAL PROTEIN L24"/>
    <property type="match status" value="1"/>
</dbReference>
<organism evidence="13">
    <name type="scientific">Staphylothermus marinus</name>
    <dbReference type="NCBI Taxonomy" id="2280"/>
    <lineage>
        <taxon>Archaea</taxon>
        <taxon>Thermoproteota</taxon>
        <taxon>Thermoprotei</taxon>
        <taxon>Desulfurococcales</taxon>
        <taxon>Desulfurococcaceae</taxon>
        <taxon>Staphylothermus</taxon>
    </lineage>
</organism>
<evidence type="ECO:0000256" key="7">
    <source>
        <dbReference type="ARBA" id="ARBA00022980"/>
    </source>
</evidence>
<comment type="caution">
    <text evidence="13">The sequence shown here is derived from an EMBL/GenBank/DDBJ whole genome shotgun (WGS) entry which is preliminary data.</text>
</comment>
<evidence type="ECO:0000256" key="1">
    <source>
        <dbReference type="ARBA" id="ARBA00005647"/>
    </source>
</evidence>
<comment type="subunit">
    <text evidence="9 10">Part of the 50S ribosomal subunit. Forms a cluster with proteins L3 and L14.</text>
</comment>
<evidence type="ECO:0000313" key="13">
    <source>
        <dbReference type="EMBL" id="HGQ73893.1"/>
    </source>
</evidence>
<dbReference type="GO" id="GO:0003735">
    <property type="term" value="F:structural constituent of ribosome"/>
    <property type="evidence" value="ECO:0007669"/>
    <property type="project" value="InterPro"/>
</dbReference>
<dbReference type="GO" id="GO:0005840">
    <property type="term" value="C:ribosome"/>
    <property type="evidence" value="ECO:0007669"/>
    <property type="project" value="UniProtKB-KW"/>
</dbReference>
<keyword evidence="2 10" id="KW-0479">Metal-binding</keyword>
<dbReference type="FunFam" id="2.30.170.20:FF:000001">
    <property type="entry name" value="probable ribosome biogenesis protein RLP24"/>
    <property type="match status" value="1"/>
</dbReference>
<keyword evidence="3 10" id="KW-0699">rRNA-binding</keyword>
<dbReference type="EMBL" id="DTBE01000103">
    <property type="protein sequence ID" value="HGQ59870.1"/>
    <property type="molecule type" value="Genomic_DNA"/>
</dbReference>
<keyword evidence="4 10" id="KW-0863">Zinc-finger</keyword>
<dbReference type="SMART" id="SM00746">
    <property type="entry name" value="TRASH"/>
    <property type="match status" value="1"/>
</dbReference>
<keyword evidence="7 10" id="KW-0689">Ribosomal protein</keyword>
<dbReference type="InterPro" id="IPR023442">
    <property type="entry name" value="Ribosomal_eL24_CS"/>
</dbReference>
<comment type="cofactor">
    <cofactor evidence="10">
        <name>Zn(2+)</name>
        <dbReference type="ChEBI" id="CHEBI:29105"/>
    </cofactor>
    <text evidence="10">Binds 1 zinc ion per subunit.</text>
</comment>
<keyword evidence="5 10" id="KW-0862">Zinc</keyword>
<gene>
    <name evidence="10" type="primary">rpl24e</name>
    <name evidence="12" type="ORF">ENU09_04070</name>
    <name evidence="13" type="ORF">ENU20_02305</name>
</gene>
<dbReference type="GO" id="GO:0006412">
    <property type="term" value="P:translation"/>
    <property type="evidence" value="ECO:0007669"/>
    <property type="project" value="UniProtKB-UniRule"/>
</dbReference>
<feature type="domain" description="TRASH" evidence="11">
    <location>
        <begin position="7"/>
        <end position="45"/>
    </location>
</feature>
<evidence type="ECO:0000259" key="11">
    <source>
        <dbReference type="SMART" id="SM00746"/>
    </source>
</evidence>
<dbReference type="EMBL" id="DTBP01000015">
    <property type="protein sequence ID" value="HGQ73893.1"/>
    <property type="molecule type" value="Genomic_DNA"/>
</dbReference>
<feature type="binding site" evidence="10">
    <location>
        <position position="33"/>
    </location>
    <ligand>
        <name>Zn(2+)</name>
        <dbReference type="ChEBI" id="CHEBI:29105"/>
    </ligand>
</feature>
<dbReference type="NCBIfam" id="NF034186">
    <property type="entry name" value="PRK14891.1-1"/>
    <property type="match status" value="1"/>
</dbReference>
<dbReference type="HAMAP" id="MF_00773">
    <property type="entry name" value="Ribosomal_eL24"/>
    <property type="match status" value="1"/>
</dbReference>
<evidence type="ECO:0000256" key="3">
    <source>
        <dbReference type="ARBA" id="ARBA00022730"/>
    </source>
</evidence>
<dbReference type="InterPro" id="IPR056366">
    <property type="entry name" value="Ribosomal_eL24"/>
</dbReference>
<keyword evidence="6 10" id="KW-0694">RNA-binding</keyword>